<evidence type="ECO:0000313" key="5">
    <source>
        <dbReference type="Proteomes" id="UP000030748"/>
    </source>
</evidence>
<dbReference type="Proteomes" id="UP000030748">
    <property type="component" value="Unassembled WGS sequence"/>
</dbReference>
<evidence type="ECO:0000256" key="1">
    <source>
        <dbReference type="ARBA" id="ARBA00008210"/>
    </source>
</evidence>
<comment type="similarity">
    <text evidence="1">Belongs to the protease inhibitor I13 (potato type I serine protease inhibitor) family.</text>
</comment>
<dbReference type="InterPro" id="IPR036354">
    <property type="entry name" value="Prot_inh_pot1_sf"/>
</dbReference>
<evidence type="ECO:0000256" key="2">
    <source>
        <dbReference type="ARBA" id="ARBA00022690"/>
    </source>
</evidence>
<dbReference type="PANTHER" id="PTHR33091">
    <property type="entry name" value="PROTEIN, PUTATIVE, EXPRESSED-RELATED"/>
    <property type="match status" value="1"/>
</dbReference>
<dbReference type="Pfam" id="PF00280">
    <property type="entry name" value="potato_inhibit"/>
    <property type="match status" value="1"/>
</dbReference>
<dbReference type="PANTHER" id="PTHR33091:SF50">
    <property type="entry name" value="OS06G0319900 PROTEIN"/>
    <property type="match status" value="1"/>
</dbReference>
<dbReference type="eggNOG" id="ENOG502SADF">
    <property type="taxonomic scope" value="Eukaryota"/>
</dbReference>
<gene>
    <name evidence="4" type="ORF">MIMGU_mgv1a021054mg</name>
</gene>
<dbReference type="PRINTS" id="PR00292">
    <property type="entry name" value="POTATOINHBTR"/>
</dbReference>
<evidence type="ECO:0000256" key="3">
    <source>
        <dbReference type="ARBA" id="ARBA00022900"/>
    </source>
</evidence>
<reference evidence="4 5" key="1">
    <citation type="journal article" date="2013" name="Proc. Natl. Acad. Sci. U.S.A.">
        <title>Fine-scale variation in meiotic recombination in Mimulus inferred from population shotgun sequencing.</title>
        <authorList>
            <person name="Hellsten U."/>
            <person name="Wright K.M."/>
            <person name="Jenkins J."/>
            <person name="Shu S."/>
            <person name="Yuan Y."/>
            <person name="Wessler S.R."/>
            <person name="Schmutz J."/>
            <person name="Willis J.H."/>
            <person name="Rokhsar D.S."/>
        </authorList>
    </citation>
    <scope>NUCLEOTIDE SEQUENCE [LARGE SCALE GENOMIC DNA]</scope>
    <source>
        <strain evidence="5">cv. DUN x IM62</strain>
    </source>
</reference>
<proteinExistence type="inferred from homology"/>
<evidence type="ECO:0000313" key="4">
    <source>
        <dbReference type="EMBL" id="EYU45083.1"/>
    </source>
</evidence>
<organism evidence="4 5">
    <name type="scientific">Erythranthe guttata</name>
    <name type="common">Yellow monkey flower</name>
    <name type="synonym">Mimulus guttatus</name>
    <dbReference type="NCBI Taxonomy" id="4155"/>
    <lineage>
        <taxon>Eukaryota</taxon>
        <taxon>Viridiplantae</taxon>
        <taxon>Streptophyta</taxon>
        <taxon>Embryophyta</taxon>
        <taxon>Tracheophyta</taxon>
        <taxon>Spermatophyta</taxon>
        <taxon>Magnoliopsida</taxon>
        <taxon>eudicotyledons</taxon>
        <taxon>Gunneridae</taxon>
        <taxon>Pentapetalae</taxon>
        <taxon>asterids</taxon>
        <taxon>lamiids</taxon>
        <taxon>Lamiales</taxon>
        <taxon>Phrymaceae</taxon>
        <taxon>Erythranthe</taxon>
    </lineage>
</organism>
<dbReference type="GO" id="GO:0004867">
    <property type="term" value="F:serine-type endopeptidase inhibitor activity"/>
    <property type="evidence" value="ECO:0007669"/>
    <property type="project" value="UniProtKB-KW"/>
</dbReference>
<dbReference type="InterPro" id="IPR000864">
    <property type="entry name" value="Prot_inh_pot1"/>
</dbReference>
<dbReference type="GO" id="GO:0009611">
    <property type="term" value="P:response to wounding"/>
    <property type="evidence" value="ECO:0007669"/>
    <property type="project" value="InterPro"/>
</dbReference>
<dbReference type="PhylomeDB" id="A0A022RZH0"/>
<dbReference type="STRING" id="4155.A0A022RZH0"/>
<dbReference type="EMBL" id="KI630200">
    <property type="protein sequence ID" value="EYU45083.1"/>
    <property type="molecule type" value="Genomic_DNA"/>
</dbReference>
<dbReference type="SUPFAM" id="SSF54654">
    <property type="entry name" value="CI-2 family of serine protease inhibitors"/>
    <property type="match status" value="1"/>
</dbReference>
<accession>A0A022RZH0</accession>
<dbReference type="AlphaFoldDB" id="A0A022RZH0"/>
<dbReference type="Gene3D" id="3.30.10.10">
    <property type="entry name" value="Trypsin Inhibitor V, subunit A"/>
    <property type="match status" value="1"/>
</dbReference>
<protein>
    <recommendedName>
        <fullName evidence="6">Proteinase inhibitor</fullName>
    </recommendedName>
</protein>
<evidence type="ECO:0008006" key="6">
    <source>
        <dbReference type="Google" id="ProtNLM"/>
    </source>
</evidence>
<keyword evidence="2" id="KW-0646">Protease inhibitor</keyword>
<keyword evidence="5" id="KW-1185">Reference proteome</keyword>
<keyword evidence="3" id="KW-0722">Serine protease inhibitor</keyword>
<sequence length="91" mass="9936">MSEPTWLPYPPCASSICMSSECCGLGKYETIWPGLLGKAAEEARAVILKGNPHVGVVIVPKDGGITDDFCCNRVWVFVDENNRVRRVPKVG</sequence>
<name>A0A022RZH0_ERYGU</name>